<dbReference type="InterPro" id="IPR013222">
    <property type="entry name" value="Glyco_hyd_98_carb-bd"/>
</dbReference>
<feature type="transmembrane region" description="Helical" evidence="1">
    <location>
        <begin position="58"/>
        <end position="75"/>
    </location>
</feature>
<sequence>MFNFFLGYMVGSSDRGGSGDSGTGCFGLVLGVLMFTVVAYVIQALYTSYQWFNGLADNFSALSMVFFPYIIQNVLDLEGTAFGFATLVINIIGLYLILKTEKVFIKMRKNILNILAVGLLSIYLYVLFFRQAIMGVVNFIDDGHYLVVGGWILAHVFALIYVSALKDNHKEIRDKHKTHLRKFSAKLEPKKYHTYYTRFFNGEFTDNRGNTYENGHVFQVGRWMKETFKLEFPMEDYQHIFQGTLGVIKNQNTTNTEVEFEVLLDGTSIYSKKMNKDDMPVNIKLNIKGGKRITFQLRNVSSDQSHKEYLKVGLFNPEGSETLSEDELVNL</sequence>
<dbReference type="Pfam" id="PF08305">
    <property type="entry name" value="NPCBM"/>
    <property type="match status" value="1"/>
</dbReference>
<keyword evidence="1" id="KW-1133">Transmembrane helix</keyword>
<feature type="transmembrane region" description="Helical" evidence="1">
    <location>
        <begin position="81"/>
        <end position="98"/>
    </location>
</feature>
<dbReference type="RefSeq" id="WP_386061344.1">
    <property type="nucleotide sequence ID" value="NZ_JBHTKL010000005.1"/>
</dbReference>
<dbReference type="Proteomes" id="UP001596990">
    <property type="component" value="Unassembled WGS sequence"/>
</dbReference>
<keyword evidence="4" id="KW-1185">Reference proteome</keyword>
<dbReference type="InterPro" id="IPR038637">
    <property type="entry name" value="NPCBM_sf"/>
</dbReference>
<evidence type="ECO:0000313" key="4">
    <source>
        <dbReference type="Proteomes" id="UP001596990"/>
    </source>
</evidence>
<name>A0ABW3L588_9BACI</name>
<dbReference type="EMBL" id="JBHTKL010000005">
    <property type="protein sequence ID" value="MFD1020188.1"/>
    <property type="molecule type" value="Genomic_DNA"/>
</dbReference>
<keyword evidence="1" id="KW-0472">Membrane</keyword>
<proteinExistence type="predicted"/>
<organism evidence="3 4">
    <name type="scientific">Thalassobacillus hwangdonensis</name>
    <dbReference type="NCBI Taxonomy" id="546108"/>
    <lineage>
        <taxon>Bacteria</taxon>
        <taxon>Bacillati</taxon>
        <taxon>Bacillota</taxon>
        <taxon>Bacilli</taxon>
        <taxon>Bacillales</taxon>
        <taxon>Bacillaceae</taxon>
        <taxon>Thalassobacillus</taxon>
    </lineage>
</organism>
<evidence type="ECO:0000256" key="1">
    <source>
        <dbReference type="SAM" id="Phobius"/>
    </source>
</evidence>
<comment type="caution">
    <text evidence="3">The sequence shown here is derived from an EMBL/GenBank/DDBJ whole genome shotgun (WGS) entry which is preliminary data.</text>
</comment>
<gene>
    <name evidence="3" type="ORF">ACFQ2J_13455</name>
</gene>
<feature type="transmembrane region" description="Helical" evidence="1">
    <location>
        <begin position="145"/>
        <end position="165"/>
    </location>
</feature>
<feature type="transmembrane region" description="Helical" evidence="1">
    <location>
        <begin position="26"/>
        <end position="46"/>
    </location>
</feature>
<feature type="transmembrane region" description="Helical" evidence="1">
    <location>
        <begin position="110"/>
        <end position="133"/>
    </location>
</feature>
<dbReference type="InterPro" id="IPR008979">
    <property type="entry name" value="Galactose-bd-like_sf"/>
</dbReference>
<reference evidence="4" key="1">
    <citation type="journal article" date="2019" name="Int. J. Syst. Evol. Microbiol.">
        <title>The Global Catalogue of Microorganisms (GCM) 10K type strain sequencing project: providing services to taxonomists for standard genome sequencing and annotation.</title>
        <authorList>
            <consortium name="The Broad Institute Genomics Platform"/>
            <consortium name="The Broad Institute Genome Sequencing Center for Infectious Disease"/>
            <person name="Wu L."/>
            <person name="Ma J."/>
        </authorList>
    </citation>
    <scope>NUCLEOTIDE SEQUENCE [LARGE SCALE GENOMIC DNA]</scope>
    <source>
        <strain evidence="4">CCUG 56607</strain>
    </source>
</reference>
<evidence type="ECO:0000259" key="2">
    <source>
        <dbReference type="Pfam" id="PF08305"/>
    </source>
</evidence>
<dbReference type="SUPFAM" id="SSF49785">
    <property type="entry name" value="Galactose-binding domain-like"/>
    <property type="match status" value="1"/>
</dbReference>
<dbReference type="Gene3D" id="2.60.120.1060">
    <property type="entry name" value="NPCBM/NEW2 domain"/>
    <property type="match status" value="1"/>
</dbReference>
<accession>A0ABW3L588</accession>
<feature type="domain" description="Glycosyl hydrolase family 98 putative carbohydrate-binding module" evidence="2">
    <location>
        <begin position="214"/>
        <end position="302"/>
    </location>
</feature>
<keyword evidence="1" id="KW-0812">Transmembrane</keyword>
<evidence type="ECO:0000313" key="3">
    <source>
        <dbReference type="EMBL" id="MFD1020188.1"/>
    </source>
</evidence>
<protein>
    <submittedName>
        <fullName evidence="3">NPCBM/NEW2 domain-containing protein</fullName>
    </submittedName>
</protein>